<accession>A0AA39WBE2</accession>
<keyword evidence="1" id="KW-0732">Signal</keyword>
<proteinExistence type="predicted"/>
<comment type="caution">
    <text evidence="2">The sequence shown here is derived from an EMBL/GenBank/DDBJ whole genome shotgun (WGS) entry which is preliminary data.</text>
</comment>
<evidence type="ECO:0000256" key="1">
    <source>
        <dbReference type="SAM" id="SignalP"/>
    </source>
</evidence>
<evidence type="ECO:0000313" key="2">
    <source>
        <dbReference type="EMBL" id="KAK0612103.1"/>
    </source>
</evidence>
<feature type="signal peptide" evidence="1">
    <location>
        <begin position="1"/>
        <end position="24"/>
    </location>
</feature>
<gene>
    <name evidence="2" type="ORF">B0T14DRAFT_531617</name>
</gene>
<evidence type="ECO:0000313" key="3">
    <source>
        <dbReference type="Proteomes" id="UP001175000"/>
    </source>
</evidence>
<organism evidence="2 3">
    <name type="scientific">Immersiella caudata</name>
    <dbReference type="NCBI Taxonomy" id="314043"/>
    <lineage>
        <taxon>Eukaryota</taxon>
        <taxon>Fungi</taxon>
        <taxon>Dikarya</taxon>
        <taxon>Ascomycota</taxon>
        <taxon>Pezizomycotina</taxon>
        <taxon>Sordariomycetes</taxon>
        <taxon>Sordariomycetidae</taxon>
        <taxon>Sordariales</taxon>
        <taxon>Lasiosphaeriaceae</taxon>
        <taxon>Immersiella</taxon>
    </lineage>
</organism>
<reference evidence="2" key="1">
    <citation type="submission" date="2023-06" db="EMBL/GenBank/DDBJ databases">
        <title>Genome-scale phylogeny and comparative genomics of the fungal order Sordariales.</title>
        <authorList>
            <consortium name="Lawrence Berkeley National Laboratory"/>
            <person name="Hensen N."/>
            <person name="Bonometti L."/>
            <person name="Westerberg I."/>
            <person name="Brannstrom I.O."/>
            <person name="Guillou S."/>
            <person name="Cros-Aarteil S."/>
            <person name="Calhoun S."/>
            <person name="Haridas S."/>
            <person name="Kuo A."/>
            <person name="Mondo S."/>
            <person name="Pangilinan J."/>
            <person name="Riley R."/>
            <person name="Labutti K."/>
            <person name="Andreopoulos B."/>
            <person name="Lipzen A."/>
            <person name="Chen C."/>
            <person name="Yanf M."/>
            <person name="Daum C."/>
            <person name="Ng V."/>
            <person name="Clum A."/>
            <person name="Steindorff A."/>
            <person name="Ohm R."/>
            <person name="Martin F."/>
            <person name="Silar P."/>
            <person name="Natvig D."/>
            <person name="Lalanne C."/>
            <person name="Gautier V."/>
            <person name="Ament-Velasquez S.L."/>
            <person name="Kruys A."/>
            <person name="Hutchinson M.I."/>
            <person name="Powell A.J."/>
            <person name="Barry K."/>
            <person name="Miller A.N."/>
            <person name="Grigoriev I.V."/>
            <person name="Debuchy R."/>
            <person name="Gladieux P."/>
            <person name="Thoren M.H."/>
            <person name="Johannesson H."/>
        </authorList>
    </citation>
    <scope>NUCLEOTIDE SEQUENCE</scope>
    <source>
        <strain evidence="2">CBS 606.72</strain>
    </source>
</reference>
<protein>
    <submittedName>
        <fullName evidence="2">Uncharacterized protein</fullName>
    </submittedName>
</protein>
<dbReference type="AlphaFoldDB" id="A0AA39WBE2"/>
<dbReference type="Proteomes" id="UP001175000">
    <property type="component" value="Unassembled WGS sequence"/>
</dbReference>
<feature type="chain" id="PRO_5041443109" evidence="1">
    <location>
        <begin position="25"/>
        <end position="75"/>
    </location>
</feature>
<dbReference type="EMBL" id="JAULSU010000007">
    <property type="protein sequence ID" value="KAK0612103.1"/>
    <property type="molecule type" value="Genomic_DNA"/>
</dbReference>
<sequence length="75" mass="8339">MGYLVDMLMLSDIQLVAVWGFVRAAEWCTAPCLLHYSADDDQLRAGCHCSSAGFTTTQFKALGAMEMRRELETFG</sequence>
<name>A0AA39WBE2_9PEZI</name>
<keyword evidence="3" id="KW-1185">Reference proteome</keyword>